<reference evidence="15 16" key="1">
    <citation type="submission" date="2018-09" db="EMBL/GenBank/DDBJ databases">
        <title>A high-quality reference genome of wild soybean provides a powerful tool to mine soybean genomes.</title>
        <authorList>
            <person name="Xie M."/>
            <person name="Chung C.Y.L."/>
            <person name="Li M.-W."/>
            <person name="Wong F.-L."/>
            <person name="Chan T.-F."/>
            <person name="Lam H.-M."/>
        </authorList>
    </citation>
    <scope>NUCLEOTIDE SEQUENCE [LARGE SCALE GENOMIC DNA]</scope>
    <source>
        <strain evidence="16">cv. W05</strain>
        <tissue evidence="15">Hypocotyl of etiolated seedlings</tissue>
    </source>
</reference>
<keyword evidence="8 15" id="KW-0418">Kinase</keyword>
<keyword evidence="12 15" id="KW-0675">Receptor</keyword>
<gene>
    <name evidence="15" type="ORF">D0Y65_049402</name>
</gene>
<dbReference type="EMBL" id="QZWG01000018">
    <property type="protein sequence ID" value="RZB53400.1"/>
    <property type="molecule type" value="Genomic_DNA"/>
</dbReference>
<dbReference type="Pfam" id="PF07714">
    <property type="entry name" value="PK_Tyr_Ser-Thr"/>
    <property type="match status" value="1"/>
</dbReference>
<dbReference type="PROSITE" id="PS50011">
    <property type="entry name" value="PROTEIN_KINASE_DOM"/>
    <property type="match status" value="1"/>
</dbReference>
<evidence type="ECO:0000256" key="5">
    <source>
        <dbReference type="ARBA" id="ARBA00022729"/>
    </source>
</evidence>
<comment type="caution">
    <text evidence="15">The sequence shown here is derived from an EMBL/GenBank/DDBJ whole genome shotgun (WGS) entry which is preliminary data.</text>
</comment>
<evidence type="ECO:0000313" key="16">
    <source>
        <dbReference type="Proteomes" id="UP000289340"/>
    </source>
</evidence>
<evidence type="ECO:0000259" key="14">
    <source>
        <dbReference type="PROSITE" id="PS50011"/>
    </source>
</evidence>
<dbReference type="GO" id="GO:0005524">
    <property type="term" value="F:ATP binding"/>
    <property type="evidence" value="ECO:0007669"/>
    <property type="project" value="UniProtKB-KW"/>
</dbReference>
<dbReference type="Proteomes" id="UP000289340">
    <property type="component" value="Chromosome 18"/>
</dbReference>
<dbReference type="Gene3D" id="3.30.200.20">
    <property type="entry name" value="Phosphorylase Kinase, domain 1"/>
    <property type="match status" value="1"/>
</dbReference>
<evidence type="ECO:0000256" key="12">
    <source>
        <dbReference type="ARBA" id="ARBA00023170"/>
    </source>
</evidence>
<organism evidence="15 16">
    <name type="scientific">Glycine soja</name>
    <name type="common">Wild soybean</name>
    <dbReference type="NCBI Taxonomy" id="3848"/>
    <lineage>
        <taxon>Eukaryota</taxon>
        <taxon>Viridiplantae</taxon>
        <taxon>Streptophyta</taxon>
        <taxon>Embryophyta</taxon>
        <taxon>Tracheophyta</taxon>
        <taxon>Spermatophyta</taxon>
        <taxon>Magnoliopsida</taxon>
        <taxon>eudicotyledons</taxon>
        <taxon>Gunneridae</taxon>
        <taxon>Pentapetalae</taxon>
        <taxon>rosids</taxon>
        <taxon>fabids</taxon>
        <taxon>Fabales</taxon>
        <taxon>Fabaceae</taxon>
        <taxon>Papilionoideae</taxon>
        <taxon>50 kb inversion clade</taxon>
        <taxon>NPAAA clade</taxon>
        <taxon>indigoferoid/millettioid clade</taxon>
        <taxon>Phaseoleae</taxon>
        <taxon>Glycine</taxon>
        <taxon>Glycine subgen. Soja</taxon>
    </lineage>
</organism>
<proteinExistence type="predicted"/>
<evidence type="ECO:0000256" key="10">
    <source>
        <dbReference type="ARBA" id="ARBA00022989"/>
    </source>
</evidence>
<evidence type="ECO:0000256" key="7">
    <source>
        <dbReference type="ARBA" id="ARBA00022741"/>
    </source>
</evidence>
<evidence type="ECO:0000256" key="13">
    <source>
        <dbReference type="ARBA" id="ARBA00023180"/>
    </source>
</evidence>
<evidence type="ECO:0000313" key="15">
    <source>
        <dbReference type="EMBL" id="RZB53400.1"/>
    </source>
</evidence>
<evidence type="ECO:0000256" key="8">
    <source>
        <dbReference type="ARBA" id="ARBA00022777"/>
    </source>
</evidence>
<dbReference type="PANTHER" id="PTHR27002:SF1093">
    <property type="entry name" value="CYSTEINE-RICH RECEPTOR-LIKE PROTEIN KINASE 26 ISOFORM X1"/>
    <property type="match status" value="1"/>
</dbReference>
<keyword evidence="6" id="KW-0677">Repeat</keyword>
<comment type="subcellular location">
    <subcellularLocation>
        <location evidence="1">Membrane</location>
        <topology evidence="1">Single-pass membrane protein</topology>
    </subcellularLocation>
</comment>
<keyword evidence="9" id="KW-0067">ATP-binding</keyword>
<dbReference type="FunFam" id="3.30.200.20:FF:000142">
    <property type="entry name" value="Cysteine-rich receptor-like protein kinase 10"/>
    <property type="match status" value="1"/>
</dbReference>
<keyword evidence="4" id="KW-0812">Transmembrane</keyword>
<feature type="domain" description="Protein kinase" evidence="14">
    <location>
        <begin position="19"/>
        <end position="224"/>
    </location>
</feature>
<evidence type="ECO:0000256" key="9">
    <source>
        <dbReference type="ARBA" id="ARBA00022840"/>
    </source>
</evidence>
<keyword evidence="7" id="KW-0547">Nucleotide-binding</keyword>
<evidence type="ECO:0000256" key="1">
    <source>
        <dbReference type="ARBA" id="ARBA00004167"/>
    </source>
</evidence>
<dbReference type="GO" id="GO:0005886">
    <property type="term" value="C:plasma membrane"/>
    <property type="evidence" value="ECO:0007669"/>
    <property type="project" value="TreeGrafter"/>
</dbReference>
<keyword evidence="16" id="KW-1185">Reference proteome</keyword>
<dbReference type="SUPFAM" id="SSF56112">
    <property type="entry name" value="Protein kinase-like (PK-like)"/>
    <property type="match status" value="1"/>
</dbReference>
<keyword evidence="3" id="KW-0808">Transferase</keyword>
<name>A0A445FWU9_GLYSO</name>
<dbReference type="GO" id="GO:0004674">
    <property type="term" value="F:protein serine/threonine kinase activity"/>
    <property type="evidence" value="ECO:0007669"/>
    <property type="project" value="UniProtKB-KW"/>
</dbReference>
<dbReference type="AlphaFoldDB" id="A0A445FWU9"/>
<dbReference type="InterPro" id="IPR001245">
    <property type="entry name" value="Ser-Thr/Tyr_kinase_cat_dom"/>
</dbReference>
<keyword evidence="5" id="KW-0732">Signal</keyword>
<keyword evidence="10" id="KW-1133">Transmembrane helix</keyword>
<keyword evidence="2" id="KW-0723">Serine/threonine-protein kinase</keyword>
<evidence type="ECO:0000256" key="11">
    <source>
        <dbReference type="ARBA" id="ARBA00023136"/>
    </source>
</evidence>
<evidence type="ECO:0000256" key="6">
    <source>
        <dbReference type="ARBA" id="ARBA00022737"/>
    </source>
</evidence>
<dbReference type="PANTHER" id="PTHR27002">
    <property type="entry name" value="RECEPTOR-LIKE SERINE/THREONINE-PROTEIN KINASE SD1-8"/>
    <property type="match status" value="1"/>
</dbReference>
<protein>
    <submittedName>
        <fullName evidence="15">Cysteine-rich receptor-like protein kinase 10</fullName>
    </submittedName>
</protein>
<accession>A0A445FWU9</accession>
<dbReference type="InterPro" id="IPR011009">
    <property type="entry name" value="Kinase-like_dom_sf"/>
</dbReference>
<dbReference type="InterPro" id="IPR000719">
    <property type="entry name" value="Prot_kinase_dom"/>
</dbReference>
<evidence type="ECO:0000256" key="4">
    <source>
        <dbReference type="ARBA" id="ARBA00022692"/>
    </source>
</evidence>
<keyword evidence="11" id="KW-0472">Membrane</keyword>
<dbReference type="Gene3D" id="1.10.510.10">
    <property type="entry name" value="Transferase(Phosphotransferase) domain 1"/>
    <property type="match status" value="1"/>
</dbReference>
<evidence type="ECO:0000256" key="2">
    <source>
        <dbReference type="ARBA" id="ARBA00022527"/>
    </source>
</evidence>
<sequence length="224" mass="25303">MVESLQFNLDTIRVATSDFSNSNKLGEGRFGTVYQRKLSNGQVFAVKRLSRNSSQGDLEFKNEVILLAKLQHRNLVWLLGFCLEGREKLLVYEFVPNKSLDYLIFADIWHLNGHFSVKSDVFSFGVLVLAIVSGKRIHGICHEEIFSFISLFSHPILNNSSQNEMIRCIHIGLLFVQENLVNRPTMAMVALPSKPEFSMDSATRSLPNMSWEVNSGVTPAHKSV</sequence>
<evidence type="ECO:0000256" key="3">
    <source>
        <dbReference type="ARBA" id="ARBA00022679"/>
    </source>
</evidence>
<keyword evidence="13" id="KW-0325">Glycoprotein</keyword>